<dbReference type="EMBL" id="BAUL01000299">
    <property type="protein sequence ID" value="GAD99483.1"/>
    <property type="molecule type" value="Genomic_DNA"/>
</dbReference>
<dbReference type="Proteomes" id="UP000018001">
    <property type="component" value="Unassembled WGS sequence"/>
</dbReference>
<sequence>MSSPDSQETAVNGDNSPHSILWAYQMRRENTRLADKMDYLATLVSSTVEAAVAGRNSVEQLHTTAKDLLDDNRSLRERIASLERANIDVTVRMENLERDNERLHDVLDVMDRKWANRIKEEIAALQDMKKDVLTEVQEMLALQYSAMDLRFGAIDLRIETILDIVKAGHEKRCQAFQNSPISSPISCAVQARPPQDPGEDTTVLVPYSMPSTYSAPVAAEQAPGAVTEPSRSTHKDLEMSSIFQQKKRTLVEFLSSAEEARMQLPRREQESIAVEMFLAGLTDKKAKAALEKRMDDKGWTWQFLREACLQISIQQEPETRNEMVVSCDSKPVEMKQKMRDDESDL</sequence>
<comment type="caution">
    <text evidence="2">The sequence shown here is derived from an EMBL/GenBank/DDBJ whole genome shotgun (WGS) entry which is preliminary data.</text>
</comment>
<dbReference type="OrthoDB" id="4225570at2759"/>
<keyword evidence="3" id="KW-1185">Reference proteome</keyword>
<dbReference type="AlphaFoldDB" id="V5G4W3"/>
<reference evidence="3" key="1">
    <citation type="journal article" date="2014" name="Genome Announc.">
        <title>Draft genome sequence of the formaldehyde-resistant fungus Byssochlamys spectabilis No. 5 (anamorph Paecilomyces variotii No. 5) (NBRC109023).</title>
        <authorList>
            <person name="Oka T."/>
            <person name="Ekino K."/>
            <person name="Fukuda K."/>
            <person name="Nomura Y."/>
        </authorList>
    </citation>
    <scope>NUCLEOTIDE SEQUENCE [LARGE SCALE GENOMIC DNA]</scope>
    <source>
        <strain evidence="3">No. 5 / NBRC 109023</strain>
    </source>
</reference>
<protein>
    <submittedName>
        <fullName evidence="2">Uncharacterized protein</fullName>
    </submittedName>
</protein>
<dbReference type="eggNOG" id="ENOG502RNWK">
    <property type="taxonomic scope" value="Eukaryota"/>
</dbReference>
<evidence type="ECO:0000256" key="1">
    <source>
        <dbReference type="SAM" id="Coils"/>
    </source>
</evidence>
<dbReference type="InParanoid" id="V5G4W3"/>
<proteinExistence type="predicted"/>
<organism evidence="2 3">
    <name type="scientific">Byssochlamys spectabilis (strain No. 5 / NBRC 109023)</name>
    <name type="common">Paecilomyces variotii</name>
    <dbReference type="NCBI Taxonomy" id="1356009"/>
    <lineage>
        <taxon>Eukaryota</taxon>
        <taxon>Fungi</taxon>
        <taxon>Dikarya</taxon>
        <taxon>Ascomycota</taxon>
        <taxon>Pezizomycotina</taxon>
        <taxon>Eurotiomycetes</taxon>
        <taxon>Eurotiomycetidae</taxon>
        <taxon>Eurotiales</taxon>
        <taxon>Thermoascaceae</taxon>
        <taxon>Paecilomyces</taxon>
    </lineage>
</organism>
<name>V5G4W3_BYSSN</name>
<gene>
    <name evidence="2" type="ORF">PVAR5_8198</name>
</gene>
<evidence type="ECO:0000313" key="3">
    <source>
        <dbReference type="Proteomes" id="UP000018001"/>
    </source>
</evidence>
<keyword evidence="1" id="KW-0175">Coiled coil</keyword>
<feature type="coiled-coil region" evidence="1">
    <location>
        <begin position="58"/>
        <end position="135"/>
    </location>
</feature>
<accession>V5G4W3</accession>
<evidence type="ECO:0000313" key="2">
    <source>
        <dbReference type="EMBL" id="GAD99483.1"/>
    </source>
</evidence>
<dbReference type="HOGENOM" id="CLU_040686_0_0_1"/>